<dbReference type="Proteomes" id="UP001218071">
    <property type="component" value="Chromosome"/>
</dbReference>
<evidence type="ECO:0000313" key="3">
    <source>
        <dbReference type="Proteomes" id="UP001218071"/>
    </source>
</evidence>
<proteinExistence type="predicted"/>
<name>A0ABY7UHW2_9CORY</name>
<reference evidence="2 3" key="1">
    <citation type="submission" date="2020-10" db="EMBL/GenBank/DDBJ databases">
        <title>Complete genome sequence of Corynebacterium jeddahense DSM 45997, type strain of Corynebacterium jeddahense.</title>
        <authorList>
            <person name="Busche T."/>
            <person name="Kalinowski J."/>
            <person name="Ruckert C."/>
        </authorList>
    </citation>
    <scope>NUCLEOTIDE SEQUENCE [LARGE SCALE GENOMIC DNA]</scope>
    <source>
        <strain evidence="2 3">DSM 45997</strain>
    </source>
</reference>
<dbReference type="EMBL" id="CP063194">
    <property type="protein sequence ID" value="WCZ38347.1"/>
    <property type="molecule type" value="Genomic_DNA"/>
</dbReference>
<feature type="compositionally biased region" description="Basic and acidic residues" evidence="1">
    <location>
        <begin position="42"/>
        <end position="54"/>
    </location>
</feature>
<feature type="region of interest" description="Disordered" evidence="1">
    <location>
        <begin position="1"/>
        <end position="54"/>
    </location>
</feature>
<feature type="compositionally biased region" description="Basic and acidic residues" evidence="1">
    <location>
        <begin position="21"/>
        <end position="30"/>
    </location>
</feature>
<keyword evidence="3" id="KW-1185">Reference proteome</keyword>
<evidence type="ECO:0000256" key="1">
    <source>
        <dbReference type="SAM" id="MobiDB-lite"/>
    </source>
</evidence>
<feature type="compositionally biased region" description="Basic and acidic residues" evidence="1">
    <location>
        <begin position="1"/>
        <end position="12"/>
    </location>
</feature>
<sequence length="54" mass="6259">MRKAEVEYDRSADTPSIRKSPAFDDEREVLLDDEEPGLSGRDFYEAERPPHYGD</sequence>
<organism evidence="2 3">
    <name type="scientific">Corynebacterium jeddahense</name>
    <dbReference type="NCBI Taxonomy" id="1414719"/>
    <lineage>
        <taxon>Bacteria</taxon>
        <taxon>Bacillati</taxon>
        <taxon>Actinomycetota</taxon>
        <taxon>Actinomycetes</taxon>
        <taxon>Mycobacteriales</taxon>
        <taxon>Corynebacteriaceae</taxon>
        <taxon>Corynebacterium</taxon>
    </lineage>
</organism>
<protein>
    <submittedName>
        <fullName evidence="2">Uncharacterized protein</fullName>
    </submittedName>
</protein>
<accession>A0ABY7UHW2</accession>
<evidence type="ECO:0000313" key="2">
    <source>
        <dbReference type="EMBL" id="WCZ38347.1"/>
    </source>
</evidence>
<gene>
    <name evidence="2" type="ORF">CJEDD_03655</name>
</gene>